<feature type="domain" description="AMP-dependent synthetase/ligase" evidence="5">
    <location>
        <begin position="46"/>
        <end position="421"/>
    </location>
</feature>
<dbReference type="GO" id="GO:0005886">
    <property type="term" value="C:plasma membrane"/>
    <property type="evidence" value="ECO:0007669"/>
    <property type="project" value="TreeGrafter"/>
</dbReference>
<evidence type="ECO:0000256" key="2">
    <source>
        <dbReference type="ARBA" id="ARBA00022598"/>
    </source>
</evidence>
<dbReference type="EMBL" id="VFML01000002">
    <property type="protein sequence ID" value="TQI94330.1"/>
    <property type="molecule type" value="Genomic_DNA"/>
</dbReference>
<dbReference type="GO" id="GO:0070566">
    <property type="term" value="F:adenylyltransferase activity"/>
    <property type="evidence" value="ECO:0007669"/>
    <property type="project" value="TreeGrafter"/>
</dbReference>
<dbReference type="RefSeq" id="WP_142003569.1">
    <property type="nucleotide sequence ID" value="NZ_VFML01000002.1"/>
</dbReference>
<name>A0A542CU62_AMYCI</name>
<dbReference type="Pfam" id="PF00501">
    <property type="entry name" value="AMP-binding"/>
    <property type="match status" value="1"/>
</dbReference>
<dbReference type="Gene3D" id="3.40.50.12780">
    <property type="entry name" value="N-terminal domain of ligase-like"/>
    <property type="match status" value="1"/>
</dbReference>
<keyword evidence="2 7" id="KW-0436">Ligase</keyword>
<dbReference type="GO" id="GO:0016874">
    <property type="term" value="F:ligase activity"/>
    <property type="evidence" value="ECO:0007669"/>
    <property type="project" value="UniProtKB-KW"/>
</dbReference>
<dbReference type="InterPro" id="IPR025110">
    <property type="entry name" value="AMP-bd_C"/>
</dbReference>
<dbReference type="InterPro" id="IPR042099">
    <property type="entry name" value="ANL_N_sf"/>
</dbReference>
<dbReference type="PANTHER" id="PTHR22754">
    <property type="entry name" value="DISCO-INTERACTING PROTEIN 2 DIP2 -RELATED"/>
    <property type="match status" value="1"/>
</dbReference>
<dbReference type="FunFam" id="3.40.50.12780:FF:000013">
    <property type="entry name" value="Long-chain-fatty-acid--AMP ligase FadD32"/>
    <property type="match status" value="1"/>
</dbReference>
<dbReference type="InterPro" id="IPR040097">
    <property type="entry name" value="FAAL/FAAC"/>
</dbReference>
<evidence type="ECO:0000313" key="7">
    <source>
        <dbReference type="EMBL" id="TQI94330.1"/>
    </source>
</evidence>
<dbReference type="InterPro" id="IPR045851">
    <property type="entry name" value="AMP-bd_C_sf"/>
</dbReference>
<dbReference type="OrthoDB" id="3671040at2"/>
<dbReference type="Proteomes" id="UP000320876">
    <property type="component" value="Unassembled WGS sequence"/>
</dbReference>
<organism evidence="7 8">
    <name type="scientific">Amycolatopsis cihanbeyliensis</name>
    <dbReference type="NCBI Taxonomy" id="1128664"/>
    <lineage>
        <taxon>Bacteria</taxon>
        <taxon>Bacillati</taxon>
        <taxon>Actinomycetota</taxon>
        <taxon>Actinomycetes</taxon>
        <taxon>Pseudonocardiales</taxon>
        <taxon>Pseudonocardiaceae</taxon>
        <taxon>Amycolatopsis</taxon>
    </lineage>
</organism>
<reference evidence="7 8" key="1">
    <citation type="submission" date="2019-06" db="EMBL/GenBank/DDBJ databases">
        <title>Sequencing the genomes of 1000 actinobacteria strains.</title>
        <authorList>
            <person name="Klenk H.-P."/>
        </authorList>
    </citation>
    <scope>NUCLEOTIDE SEQUENCE [LARGE SCALE GENOMIC DNA]</scope>
    <source>
        <strain evidence="7 8">DSM 45679</strain>
    </source>
</reference>
<evidence type="ECO:0000259" key="5">
    <source>
        <dbReference type="Pfam" id="PF00501"/>
    </source>
</evidence>
<gene>
    <name evidence="7" type="ORF">FB471_6493</name>
</gene>
<dbReference type="InterPro" id="IPR000873">
    <property type="entry name" value="AMP-dep_synth/lig_dom"/>
</dbReference>
<evidence type="ECO:0000259" key="6">
    <source>
        <dbReference type="Pfam" id="PF23024"/>
    </source>
</evidence>
<accession>A0A542CU62</accession>
<dbReference type="Gene3D" id="3.30.300.30">
    <property type="match status" value="1"/>
</dbReference>
<dbReference type="CDD" id="cd05931">
    <property type="entry name" value="FAAL"/>
    <property type="match status" value="1"/>
</dbReference>
<evidence type="ECO:0000256" key="3">
    <source>
        <dbReference type="ARBA" id="ARBA00022832"/>
    </source>
</evidence>
<feature type="domain" description="AMP-binding enzyme C-terminal" evidence="6">
    <location>
        <begin position="474"/>
        <end position="584"/>
    </location>
</feature>
<sequence length="594" mass="63545">MSLAEHPPSDGVVPELRPLTTYLFDRAGSVDPAFTQLDYSTERTGVEHTIGWNELATRVRATAAALADVTTRGQRVAVLAKQDLNYVVGFLGALHAGTIAVPLFAPEASQHGDRLVNALADCTPEVWLTGHGTVDTLRGLADEAPVPMPKQIIAVDAIDEKIGDGFQAPSLDLAEPAYLQYTSGSTRTPAGAVITHRAVVSNTWQGGTAFHVDESWTCAGWIPFFHDMGLIQLLTIPVLFGAHSVFMSPFDFIMRPARWLRQMSGYPNVFAAAPNFAFEYAARKVKDADRQDLDLSGVRAVINGSEPVRATTIAGFQEAFGPYGFPASAHRPSYGLAEATVFVTNTREEGPTVTSFDRAALAGDRAVPVPPGTEGALELVAAGKPHAQLVRIVDPHTRTVRADGAVGEVWIHGPNVADGYWRQSGGEIAQRSEDTFGGSLADPPEGTPGARWLCTGDLGVIHDGLLYITGRIKDLIIIDGKNHYPQDIEVTVQEAHPAIRRDHVAAFAVTTESGEEGAAVVAEYHARNGEDELDPAEVTKAVRRAVSAKHDVKLRGFELVRPGSVLRTSSGKIARAATREKFWSDSSGTGTGGA</sequence>
<keyword evidence="3" id="KW-0276">Fatty acid metabolism</keyword>
<dbReference type="PANTHER" id="PTHR22754:SF32">
    <property type="entry name" value="DISCO-INTERACTING PROTEIN 2"/>
    <property type="match status" value="1"/>
</dbReference>
<dbReference type="GO" id="GO:0071766">
    <property type="term" value="P:Actinobacterium-type cell wall biogenesis"/>
    <property type="evidence" value="ECO:0007669"/>
    <property type="project" value="UniProtKB-ARBA"/>
</dbReference>
<dbReference type="Pfam" id="PF23024">
    <property type="entry name" value="AMP-dom_DIP2-like"/>
    <property type="match status" value="1"/>
</dbReference>
<evidence type="ECO:0000256" key="4">
    <source>
        <dbReference type="ARBA" id="ARBA00023098"/>
    </source>
</evidence>
<evidence type="ECO:0000313" key="8">
    <source>
        <dbReference type="Proteomes" id="UP000320876"/>
    </source>
</evidence>
<keyword evidence="4" id="KW-0443">Lipid metabolism</keyword>
<dbReference type="AlphaFoldDB" id="A0A542CU62"/>
<dbReference type="SUPFAM" id="SSF56801">
    <property type="entry name" value="Acetyl-CoA synthetase-like"/>
    <property type="match status" value="1"/>
</dbReference>
<protein>
    <submittedName>
        <fullName evidence="7">Fatty acid CoA ligase FadD32</fullName>
    </submittedName>
</protein>
<comment type="similarity">
    <text evidence="1">Belongs to the ATP-dependent AMP-binding enzyme family.</text>
</comment>
<comment type="caution">
    <text evidence="7">The sequence shown here is derived from an EMBL/GenBank/DDBJ whole genome shotgun (WGS) entry which is preliminary data.</text>
</comment>
<dbReference type="GO" id="GO:0006633">
    <property type="term" value="P:fatty acid biosynthetic process"/>
    <property type="evidence" value="ECO:0007669"/>
    <property type="project" value="TreeGrafter"/>
</dbReference>
<proteinExistence type="inferred from homology"/>
<keyword evidence="8" id="KW-1185">Reference proteome</keyword>
<evidence type="ECO:0000256" key="1">
    <source>
        <dbReference type="ARBA" id="ARBA00006432"/>
    </source>
</evidence>